<dbReference type="RefSeq" id="WP_317228166.1">
    <property type="nucleotide sequence ID" value="NZ_JAWJEJ010000002.1"/>
</dbReference>
<evidence type="ECO:0000256" key="4">
    <source>
        <dbReference type="ARBA" id="ARBA00022989"/>
    </source>
</evidence>
<keyword evidence="8" id="KW-1185">Reference proteome</keyword>
<dbReference type="Proteomes" id="UP001273531">
    <property type="component" value="Unassembled WGS sequence"/>
</dbReference>
<evidence type="ECO:0000256" key="1">
    <source>
        <dbReference type="ARBA" id="ARBA00004370"/>
    </source>
</evidence>
<evidence type="ECO:0000313" key="8">
    <source>
        <dbReference type="Proteomes" id="UP001273531"/>
    </source>
</evidence>
<comment type="caution">
    <text evidence="7">The sequence shown here is derived from an EMBL/GenBank/DDBJ whole genome shotgun (WGS) entry which is preliminary data.</text>
</comment>
<dbReference type="PANTHER" id="PTHR21659">
    <property type="entry name" value="HYDROPHOBIC PROTEIN RCI2 LOW TEMPERATURE AND SALT RESPONSIVE PROTEIN LTI6 -RELATED"/>
    <property type="match status" value="1"/>
</dbReference>
<keyword evidence="3 6" id="KW-0812">Transmembrane</keyword>
<dbReference type="InterPro" id="IPR000612">
    <property type="entry name" value="PMP3"/>
</dbReference>
<evidence type="ECO:0000256" key="5">
    <source>
        <dbReference type="ARBA" id="ARBA00023136"/>
    </source>
</evidence>
<comment type="similarity">
    <text evidence="2">Belongs to the UPF0057 (PMP3) family.</text>
</comment>
<evidence type="ECO:0000256" key="2">
    <source>
        <dbReference type="ARBA" id="ARBA00009530"/>
    </source>
</evidence>
<dbReference type="PANTHER" id="PTHR21659:SF42">
    <property type="entry name" value="UPF0057 MEMBRANE PROTEIN ZK632.10-RELATED"/>
    <property type="match status" value="1"/>
</dbReference>
<proteinExistence type="inferred from homology"/>
<protein>
    <submittedName>
        <fullName evidence="7">YqaE/Pmp3 family membrane protein</fullName>
    </submittedName>
</protein>
<evidence type="ECO:0000313" key="7">
    <source>
        <dbReference type="EMBL" id="MDV3459006.1"/>
    </source>
</evidence>
<dbReference type="Pfam" id="PF01679">
    <property type="entry name" value="Pmp3"/>
    <property type="match status" value="1"/>
</dbReference>
<sequence length="60" mass="6322">MQAGRIAAAVLLPPLGAYLARGPGREFLISCGLTVLGFLPGVAFALWTVLRDERRVVAVA</sequence>
<evidence type="ECO:0000256" key="6">
    <source>
        <dbReference type="SAM" id="Phobius"/>
    </source>
</evidence>
<accession>A0ABU3YC93</accession>
<keyword evidence="4 6" id="KW-1133">Transmembrane helix</keyword>
<keyword evidence="5 6" id="KW-0472">Membrane</keyword>
<organism evidence="7 8">
    <name type="scientific">Sphingomonas agrestis</name>
    <dbReference type="NCBI Taxonomy" id="3080540"/>
    <lineage>
        <taxon>Bacteria</taxon>
        <taxon>Pseudomonadati</taxon>
        <taxon>Pseudomonadota</taxon>
        <taxon>Alphaproteobacteria</taxon>
        <taxon>Sphingomonadales</taxon>
        <taxon>Sphingomonadaceae</taxon>
        <taxon>Sphingomonas</taxon>
    </lineage>
</organism>
<name>A0ABU3YC93_9SPHN</name>
<reference evidence="7 8" key="1">
    <citation type="submission" date="2023-10" db="EMBL/GenBank/DDBJ databases">
        <title>Sphingomonas sp. HF-S4 16S ribosomal RNA gene Genome sequencing and assembly.</title>
        <authorList>
            <person name="Lee H."/>
        </authorList>
    </citation>
    <scope>NUCLEOTIDE SEQUENCE [LARGE SCALE GENOMIC DNA]</scope>
    <source>
        <strain evidence="7 8">HF-S4</strain>
    </source>
</reference>
<feature type="transmembrane region" description="Helical" evidence="6">
    <location>
        <begin position="27"/>
        <end position="50"/>
    </location>
</feature>
<gene>
    <name evidence="7" type="ORF">RZN05_18555</name>
</gene>
<dbReference type="EMBL" id="JAWJEJ010000002">
    <property type="protein sequence ID" value="MDV3459006.1"/>
    <property type="molecule type" value="Genomic_DNA"/>
</dbReference>
<evidence type="ECO:0000256" key="3">
    <source>
        <dbReference type="ARBA" id="ARBA00022692"/>
    </source>
</evidence>
<comment type="subcellular location">
    <subcellularLocation>
        <location evidence="1">Membrane</location>
    </subcellularLocation>
</comment>